<feature type="transmembrane region" description="Helical" evidence="1">
    <location>
        <begin position="105"/>
        <end position="126"/>
    </location>
</feature>
<keyword evidence="3" id="KW-1185">Reference proteome</keyword>
<protein>
    <recommendedName>
        <fullName evidence="4">Prenyltransferase</fullName>
    </recommendedName>
</protein>
<keyword evidence="1" id="KW-0812">Transmembrane</keyword>
<feature type="transmembrane region" description="Helical" evidence="1">
    <location>
        <begin position="170"/>
        <end position="190"/>
    </location>
</feature>
<feature type="transmembrane region" description="Helical" evidence="1">
    <location>
        <begin position="81"/>
        <end position="99"/>
    </location>
</feature>
<evidence type="ECO:0000313" key="2">
    <source>
        <dbReference type="EMBL" id="MBD1434084.1"/>
    </source>
</evidence>
<evidence type="ECO:0000256" key="1">
    <source>
        <dbReference type="SAM" id="Phobius"/>
    </source>
</evidence>
<feature type="transmembrane region" description="Helical" evidence="1">
    <location>
        <begin position="265"/>
        <end position="285"/>
    </location>
</feature>
<sequence length="286" mass="32817">MKLLKQVYYFLIYTNLLIAGAAIAQSALTYLFFDAPFDYPIMMIEGAATLLLYNFSMLLSKPRDPEKSAYRRTRWIFKNEWLLWLNGGIGIVVLGYAAWHIHLYSLVFLIGIGAMSVAYSIPIIPYKGKWVGFRQLPGMKIFHIALIWTLSSVCLPVFEMHLDGLTIDLHLFQTLFVLKFIFLLICTLPFDIRDIQQDSYYHLKTIPNMIGANSAILLCYALLIVHSGIVLLSDIQLKVQMGILTTNLLIAIVLKQVVFRNADRYHYAFLLDFALIAQFLIVYLFL</sequence>
<feature type="transmembrane region" description="Helical" evidence="1">
    <location>
        <begin position="7"/>
        <end position="33"/>
    </location>
</feature>
<keyword evidence="1" id="KW-1133">Transmembrane helix</keyword>
<name>A0ABR7YRX0_9SPHI</name>
<organism evidence="2 3">
    <name type="scientific">Sphingobacterium micropteri</name>
    <dbReference type="NCBI Taxonomy" id="2763501"/>
    <lineage>
        <taxon>Bacteria</taxon>
        <taxon>Pseudomonadati</taxon>
        <taxon>Bacteroidota</taxon>
        <taxon>Sphingobacteriia</taxon>
        <taxon>Sphingobacteriales</taxon>
        <taxon>Sphingobacteriaceae</taxon>
        <taxon>Sphingobacterium</taxon>
    </lineage>
</organism>
<proteinExistence type="predicted"/>
<keyword evidence="1" id="KW-0472">Membrane</keyword>
<evidence type="ECO:0008006" key="4">
    <source>
        <dbReference type="Google" id="ProtNLM"/>
    </source>
</evidence>
<gene>
    <name evidence="2" type="ORF">H8B06_14700</name>
</gene>
<evidence type="ECO:0000313" key="3">
    <source>
        <dbReference type="Proteomes" id="UP000602759"/>
    </source>
</evidence>
<reference evidence="2 3" key="1">
    <citation type="submission" date="2020-08" db="EMBL/GenBank/DDBJ databases">
        <title>Sphingobacterium sp. DN00404 isolated from aquaculture water.</title>
        <authorList>
            <person name="Zhang M."/>
        </authorList>
    </citation>
    <scope>NUCLEOTIDE SEQUENCE [LARGE SCALE GENOMIC DNA]</scope>
    <source>
        <strain evidence="2 3">DN00404</strain>
    </source>
</reference>
<accession>A0ABR7YRX0</accession>
<feature type="transmembrane region" description="Helical" evidence="1">
    <location>
        <begin position="138"/>
        <end position="158"/>
    </location>
</feature>
<comment type="caution">
    <text evidence="2">The sequence shown here is derived from an EMBL/GenBank/DDBJ whole genome shotgun (WGS) entry which is preliminary data.</text>
</comment>
<dbReference type="Proteomes" id="UP000602759">
    <property type="component" value="Unassembled WGS sequence"/>
</dbReference>
<feature type="transmembrane region" description="Helical" evidence="1">
    <location>
        <begin position="39"/>
        <end position="60"/>
    </location>
</feature>
<dbReference type="RefSeq" id="WP_190995008.1">
    <property type="nucleotide sequence ID" value="NZ_JACOIK010000010.1"/>
</dbReference>
<feature type="transmembrane region" description="Helical" evidence="1">
    <location>
        <begin position="210"/>
        <end position="233"/>
    </location>
</feature>
<dbReference type="EMBL" id="JACOIK010000010">
    <property type="protein sequence ID" value="MBD1434084.1"/>
    <property type="molecule type" value="Genomic_DNA"/>
</dbReference>
<feature type="transmembrane region" description="Helical" evidence="1">
    <location>
        <begin position="239"/>
        <end position="258"/>
    </location>
</feature>